<dbReference type="InterPro" id="IPR052704">
    <property type="entry name" value="ECF_Sigma-70_Domain"/>
</dbReference>
<keyword evidence="10" id="KW-1185">Reference proteome</keyword>
<evidence type="ECO:0000256" key="2">
    <source>
        <dbReference type="ARBA" id="ARBA00011344"/>
    </source>
</evidence>
<dbReference type="Proteomes" id="UP001501020">
    <property type="component" value="Unassembled WGS sequence"/>
</dbReference>
<dbReference type="Pfam" id="PF04542">
    <property type="entry name" value="Sigma70_r2"/>
    <property type="match status" value="1"/>
</dbReference>
<dbReference type="Pfam" id="PF08281">
    <property type="entry name" value="Sigma70_r4_2"/>
    <property type="match status" value="1"/>
</dbReference>
<keyword evidence="3" id="KW-0805">Transcription regulation</keyword>
<dbReference type="InterPro" id="IPR032710">
    <property type="entry name" value="NTF2-like_dom_sf"/>
</dbReference>
<feature type="region of interest" description="Disordered" evidence="6">
    <location>
        <begin position="75"/>
        <end position="96"/>
    </location>
</feature>
<evidence type="ECO:0000259" key="7">
    <source>
        <dbReference type="Pfam" id="PF04542"/>
    </source>
</evidence>
<comment type="caution">
    <text evidence="9">The sequence shown here is derived from an EMBL/GenBank/DDBJ whole genome shotgun (WGS) entry which is preliminary data.</text>
</comment>
<dbReference type="SUPFAM" id="SSF88946">
    <property type="entry name" value="Sigma2 domain of RNA polymerase sigma factors"/>
    <property type="match status" value="1"/>
</dbReference>
<dbReference type="EMBL" id="BAAAMR010000043">
    <property type="protein sequence ID" value="GAA2146229.1"/>
    <property type="molecule type" value="Genomic_DNA"/>
</dbReference>
<dbReference type="Gene3D" id="1.10.1740.10">
    <property type="match status" value="1"/>
</dbReference>
<reference evidence="9 10" key="1">
    <citation type="journal article" date="2019" name="Int. J. Syst. Evol. Microbiol.">
        <title>The Global Catalogue of Microorganisms (GCM) 10K type strain sequencing project: providing services to taxonomists for standard genome sequencing and annotation.</title>
        <authorList>
            <consortium name="The Broad Institute Genomics Platform"/>
            <consortium name="The Broad Institute Genome Sequencing Center for Infectious Disease"/>
            <person name="Wu L."/>
            <person name="Ma J."/>
        </authorList>
    </citation>
    <scope>NUCLEOTIDE SEQUENCE [LARGE SCALE GENOMIC DNA]</scope>
    <source>
        <strain evidence="9 10">JCM 13850</strain>
    </source>
</reference>
<feature type="domain" description="RNA polymerase sigma-70 region 2" evidence="7">
    <location>
        <begin position="11"/>
        <end position="74"/>
    </location>
</feature>
<dbReference type="Gene3D" id="1.10.10.10">
    <property type="entry name" value="Winged helix-like DNA-binding domain superfamily/Winged helix DNA-binding domain"/>
    <property type="match status" value="1"/>
</dbReference>
<gene>
    <name evidence="9" type="primary">sigJ_2</name>
    <name evidence="9" type="ORF">GCM10009727_47350</name>
</gene>
<keyword evidence="5" id="KW-0804">Transcription</keyword>
<comment type="subunit">
    <text evidence="2">Interacts transiently with the RNA polymerase catalytic core formed by RpoA, RpoB, RpoC and RpoZ (2 alpha, 1 beta, 1 beta' and 1 omega subunit) to form the RNA polymerase holoenzyme that can initiate transcription.</text>
</comment>
<dbReference type="InterPro" id="IPR013324">
    <property type="entry name" value="RNA_pol_sigma_r3/r4-like"/>
</dbReference>
<keyword evidence="4" id="KW-0731">Sigma factor</keyword>
<sequence length="292" mass="31181">MAEQDWLSARFAEHQKHLQAVAYRMLGSRSEAEDAVQEAWARVGRADTGQVENPGGWLTTVVARVCLNMMEARRSRPEDAAGALPPEPRTPQARVHPVAQADPEDEALLADSVGVALMVVLDTLAPAERLAFVLHDVFAVPFGEIGSIIDRSPAATRQLASRARRRVQGAVEASGPARSAKQETVAAFLAAARGGDFHALLDLLDPDAVAVGEFHGAEAVASFFAGRAQAARLALVDGEPAAVWTHHGVVKAVIGFTVQDGRITRIAVDTGPDRLRALDVVFLPASRKSRDE</sequence>
<dbReference type="InterPro" id="IPR036388">
    <property type="entry name" value="WH-like_DNA-bd_sf"/>
</dbReference>
<protein>
    <submittedName>
        <fullName evidence="9">RNA polymerase sigma factor SigJ</fullName>
    </submittedName>
</protein>
<dbReference type="InterPro" id="IPR013325">
    <property type="entry name" value="RNA_pol_sigma_r2"/>
</dbReference>
<proteinExistence type="inferred from homology"/>
<dbReference type="InterPro" id="IPR014284">
    <property type="entry name" value="RNA_pol_sigma-70_dom"/>
</dbReference>
<dbReference type="SUPFAM" id="SSF88659">
    <property type="entry name" value="Sigma3 and sigma4 domains of RNA polymerase sigma factors"/>
    <property type="match status" value="1"/>
</dbReference>
<name>A0ABN2ZR60_9ACTN</name>
<accession>A0ABN2ZR60</accession>
<evidence type="ECO:0000313" key="10">
    <source>
        <dbReference type="Proteomes" id="UP001501020"/>
    </source>
</evidence>
<evidence type="ECO:0000259" key="8">
    <source>
        <dbReference type="Pfam" id="PF08281"/>
    </source>
</evidence>
<dbReference type="NCBIfam" id="TIGR02937">
    <property type="entry name" value="sigma70-ECF"/>
    <property type="match status" value="1"/>
</dbReference>
<evidence type="ECO:0000256" key="3">
    <source>
        <dbReference type="ARBA" id="ARBA00023015"/>
    </source>
</evidence>
<evidence type="ECO:0000256" key="1">
    <source>
        <dbReference type="ARBA" id="ARBA00010641"/>
    </source>
</evidence>
<dbReference type="InterPro" id="IPR013249">
    <property type="entry name" value="RNA_pol_sigma70_r4_t2"/>
</dbReference>
<organism evidence="9 10">
    <name type="scientific">Actinomadura napierensis</name>
    <dbReference type="NCBI Taxonomy" id="267854"/>
    <lineage>
        <taxon>Bacteria</taxon>
        <taxon>Bacillati</taxon>
        <taxon>Actinomycetota</taxon>
        <taxon>Actinomycetes</taxon>
        <taxon>Streptosporangiales</taxon>
        <taxon>Thermomonosporaceae</taxon>
        <taxon>Actinomadura</taxon>
    </lineage>
</organism>
<dbReference type="PANTHER" id="PTHR30173">
    <property type="entry name" value="SIGMA 19 FACTOR"/>
    <property type="match status" value="1"/>
</dbReference>
<comment type="similarity">
    <text evidence="1">Belongs to the sigma-70 factor family. ECF subfamily.</text>
</comment>
<evidence type="ECO:0000256" key="4">
    <source>
        <dbReference type="ARBA" id="ARBA00023082"/>
    </source>
</evidence>
<dbReference type="SUPFAM" id="SSF54427">
    <property type="entry name" value="NTF2-like"/>
    <property type="match status" value="1"/>
</dbReference>
<dbReference type="RefSeq" id="WP_344270896.1">
    <property type="nucleotide sequence ID" value="NZ_BAAAMR010000043.1"/>
</dbReference>
<dbReference type="Gene3D" id="3.10.450.50">
    <property type="match status" value="1"/>
</dbReference>
<evidence type="ECO:0000313" key="9">
    <source>
        <dbReference type="EMBL" id="GAA2146229.1"/>
    </source>
</evidence>
<evidence type="ECO:0000256" key="6">
    <source>
        <dbReference type="SAM" id="MobiDB-lite"/>
    </source>
</evidence>
<feature type="domain" description="RNA polymerase sigma factor 70 region 4 type 2" evidence="8">
    <location>
        <begin position="116"/>
        <end position="166"/>
    </location>
</feature>
<evidence type="ECO:0000256" key="5">
    <source>
        <dbReference type="ARBA" id="ARBA00023163"/>
    </source>
</evidence>
<dbReference type="InterPro" id="IPR007627">
    <property type="entry name" value="RNA_pol_sigma70_r2"/>
</dbReference>
<dbReference type="PANTHER" id="PTHR30173:SF43">
    <property type="entry name" value="ECF RNA POLYMERASE SIGMA FACTOR SIGI-RELATED"/>
    <property type="match status" value="1"/>
</dbReference>